<evidence type="ECO:0000256" key="1">
    <source>
        <dbReference type="ARBA" id="ARBA00023172"/>
    </source>
</evidence>
<dbReference type="InterPro" id="IPR011010">
    <property type="entry name" value="DNA_brk_join_enz"/>
</dbReference>
<dbReference type="Pfam" id="PF00589">
    <property type="entry name" value="Phage_integrase"/>
    <property type="match status" value="1"/>
</dbReference>
<comment type="caution">
    <text evidence="3">The sequence shown here is derived from an EMBL/GenBank/DDBJ whole genome shotgun (WGS) entry which is preliminary data.</text>
</comment>
<dbReference type="GO" id="GO:0006310">
    <property type="term" value="P:DNA recombination"/>
    <property type="evidence" value="ECO:0007669"/>
    <property type="project" value="UniProtKB-KW"/>
</dbReference>
<protein>
    <submittedName>
        <fullName evidence="3">Tyrosine-type recombinase/integrase</fullName>
    </submittedName>
</protein>
<dbReference type="PROSITE" id="PS51898">
    <property type="entry name" value="TYR_RECOMBINASE"/>
    <property type="match status" value="1"/>
</dbReference>
<dbReference type="InterPro" id="IPR002104">
    <property type="entry name" value="Integrase_catalytic"/>
</dbReference>
<sequence>MLQTDLQHSPGDRHRLCRVTALGCSADGGKSDVRVGAPSRATCIEGLHFGSLGRLRGRRSGQQVLGACDRTTALGRRDYAVLMILAKLGLRASEAAALNLDDIEAVNHDRLDGKDRRQAMTPLRRRRRNSNRRLYPAWATSFSVPSAISADACGARGFRSGCDITMMEEQALERVVSDGAHHGAHLFSHSLAPDLLRSGASFAEIDPLLCHSSIECTRIRPSSISRSCANRAWPEGPQ</sequence>
<dbReference type="GO" id="GO:0003677">
    <property type="term" value="F:DNA binding"/>
    <property type="evidence" value="ECO:0007669"/>
    <property type="project" value="InterPro"/>
</dbReference>
<dbReference type="GO" id="GO:0015074">
    <property type="term" value="P:DNA integration"/>
    <property type="evidence" value="ECO:0007669"/>
    <property type="project" value="InterPro"/>
</dbReference>
<evidence type="ECO:0000313" key="3">
    <source>
        <dbReference type="EMBL" id="MQW70844.1"/>
    </source>
</evidence>
<dbReference type="Gene3D" id="1.10.443.10">
    <property type="entry name" value="Intergrase catalytic core"/>
    <property type="match status" value="1"/>
</dbReference>
<dbReference type="SUPFAM" id="SSF56349">
    <property type="entry name" value="DNA breaking-rejoining enzymes"/>
    <property type="match status" value="1"/>
</dbReference>
<organism evidence="3">
    <name type="scientific">Sinorhizobium medicae</name>
    <dbReference type="NCBI Taxonomy" id="110321"/>
    <lineage>
        <taxon>Bacteria</taxon>
        <taxon>Pseudomonadati</taxon>
        <taxon>Pseudomonadota</taxon>
        <taxon>Alphaproteobacteria</taxon>
        <taxon>Hyphomicrobiales</taxon>
        <taxon>Rhizobiaceae</taxon>
        <taxon>Sinorhizobium/Ensifer group</taxon>
        <taxon>Sinorhizobium</taxon>
    </lineage>
</organism>
<proteinExistence type="predicted"/>
<dbReference type="AlphaFoldDB" id="A0A6G1WM98"/>
<dbReference type="EMBL" id="WISB01000110">
    <property type="protein sequence ID" value="MQW70844.1"/>
    <property type="molecule type" value="Genomic_DNA"/>
</dbReference>
<evidence type="ECO:0000259" key="2">
    <source>
        <dbReference type="PROSITE" id="PS51898"/>
    </source>
</evidence>
<accession>A0A6G1WM98</accession>
<feature type="domain" description="Tyr recombinase" evidence="2">
    <location>
        <begin position="51"/>
        <end position="238"/>
    </location>
</feature>
<reference evidence="3" key="1">
    <citation type="journal article" date="2013" name="Genome Biol.">
        <title>Comparative genomics of the core and accessory genomes of 48 Sinorhizobium strains comprising five genospecies.</title>
        <authorList>
            <person name="Sugawara M."/>
            <person name="Epstein B."/>
            <person name="Badgley B.D."/>
            <person name="Unno T."/>
            <person name="Xu L."/>
            <person name="Reese J."/>
            <person name="Gyaneshwar P."/>
            <person name="Denny R."/>
            <person name="Mudge J."/>
            <person name="Bharti A.K."/>
            <person name="Farmer A.D."/>
            <person name="May G.D."/>
            <person name="Woodward J.E."/>
            <person name="Medigue C."/>
            <person name="Vallenet D."/>
            <person name="Lajus A."/>
            <person name="Rouy Z."/>
            <person name="Martinez-Vaz B."/>
            <person name="Tiffin P."/>
            <person name="Young N.D."/>
            <person name="Sadowsky M.J."/>
        </authorList>
    </citation>
    <scope>NUCLEOTIDE SEQUENCE</scope>
    <source>
        <strain evidence="3">M1</strain>
    </source>
</reference>
<keyword evidence="1" id="KW-0233">DNA recombination</keyword>
<name>A0A6G1WM98_9HYPH</name>
<gene>
    <name evidence="3" type="ORF">GHJ91_17300</name>
</gene>
<dbReference type="InterPro" id="IPR013762">
    <property type="entry name" value="Integrase-like_cat_sf"/>
</dbReference>